<dbReference type="Pfam" id="PF00094">
    <property type="entry name" value="VWD"/>
    <property type="match status" value="1"/>
</dbReference>
<keyword evidence="2" id="KW-0964">Secreted</keyword>
<organism evidence="8 9">
    <name type="scientific">Penaeus vannamei</name>
    <name type="common">Whiteleg shrimp</name>
    <name type="synonym">Litopenaeus vannamei</name>
    <dbReference type="NCBI Taxonomy" id="6689"/>
    <lineage>
        <taxon>Eukaryota</taxon>
        <taxon>Metazoa</taxon>
        <taxon>Ecdysozoa</taxon>
        <taxon>Arthropoda</taxon>
        <taxon>Crustacea</taxon>
        <taxon>Multicrustacea</taxon>
        <taxon>Malacostraca</taxon>
        <taxon>Eumalacostraca</taxon>
        <taxon>Eucarida</taxon>
        <taxon>Decapoda</taxon>
        <taxon>Dendrobranchiata</taxon>
        <taxon>Penaeoidea</taxon>
        <taxon>Penaeidae</taxon>
        <taxon>Penaeus</taxon>
    </lineage>
</organism>
<feature type="domain" description="VWFC" evidence="6">
    <location>
        <begin position="140"/>
        <end position="199"/>
    </location>
</feature>
<dbReference type="Proteomes" id="UP000283509">
    <property type="component" value="Unassembled WGS sequence"/>
</dbReference>
<keyword evidence="4" id="KW-0677">Repeat</keyword>
<evidence type="ECO:0000259" key="6">
    <source>
        <dbReference type="PROSITE" id="PS50184"/>
    </source>
</evidence>
<protein>
    <submittedName>
        <fullName evidence="8">Putative BMP-binding endothelial regulator protein isoform X2</fullName>
    </submittedName>
</protein>
<dbReference type="InterPro" id="IPR036084">
    <property type="entry name" value="Ser_inhib-like_sf"/>
</dbReference>
<evidence type="ECO:0000256" key="1">
    <source>
        <dbReference type="ARBA" id="ARBA00004613"/>
    </source>
</evidence>
<dbReference type="EMBL" id="QCYY01002694">
    <property type="protein sequence ID" value="ROT68302.1"/>
    <property type="molecule type" value="Genomic_DNA"/>
</dbReference>
<feature type="domain" description="VWFC" evidence="6">
    <location>
        <begin position="68"/>
        <end position="129"/>
    </location>
</feature>
<evidence type="ECO:0000313" key="9">
    <source>
        <dbReference type="Proteomes" id="UP000283509"/>
    </source>
</evidence>
<dbReference type="SMART" id="SM00215">
    <property type="entry name" value="VWC_out"/>
    <property type="match status" value="3"/>
</dbReference>
<evidence type="ECO:0000256" key="4">
    <source>
        <dbReference type="ARBA" id="ARBA00022737"/>
    </source>
</evidence>
<dbReference type="PROSITE" id="PS51233">
    <property type="entry name" value="VWFD"/>
    <property type="match status" value="1"/>
</dbReference>
<gene>
    <name evidence="8" type="ORF">C7M84_013558</name>
</gene>
<evidence type="ECO:0000256" key="2">
    <source>
        <dbReference type="ARBA" id="ARBA00022525"/>
    </source>
</evidence>
<feature type="domain" description="VWFC" evidence="6">
    <location>
        <begin position="206"/>
        <end position="268"/>
    </location>
</feature>
<dbReference type="STRING" id="6689.A0A423SVS3"/>
<comment type="subcellular location">
    <subcellularLocation>
        <location evidence="1">Secreted</location>
    </subcellularLocation>
</comment>
<reference evidence="8 9" key="1">
    <citation type="submission" date="2018-04" db="EMBL/GenBank/DDBJ databases">
        <authorList>
            <person name="Zhang X."/>
            <person name="Yuan J."/>
            <person name="Li F."/>
            <person name="Xiang J."/>
        </authorList>
    </citation>
    <scope>NUCLEOTIDE SEQUENCE [LARGE SCALE GENOMIC DNA]</scope>
    <source>
        <tissue evidence="8">Muscle</tissue>
    </source>
</reference>
<feature type="domain" description="VWFD" evidence="7">
    <location>
        <begin position="272"/>
        <end position="444"/>
    </location>
</feature>
<dbReference type="PROSITE" id="PS50184">
    <property type="entry name" value="VWFC_2"/>
    <property type="match status" value="3"/>
</dbReference>
<keyword evidence="9" id="KW-1185">Reference proteome</keyword>
<dbReference type="SMART" id="SM00216">
    <property type="entry name" value="VWD"/>
    <property type="match status" value="1"/>
</dbReference>
<dbReference type="PANTHER" id="PTHR46698:SF4">
    <property type="entry name" value="CROSSVEINLESS 2"/>
    <property type="match status" value="1"/>
</dbReference>
<dbReference type="InterPro" id="IPR001007">
    <property type="entry name" value="VWF_dom"/>
</dbReference>
<dbReference type="GO" id="GO:0005576">
    <property type="term" value="C:extracellular region"/>
    <property type="evidence" value="ECO:0007669"/>
    <property type="project" value="UniProtKB-SubCell"/>
</dbReference>
<evidence type="ECO:0000256" key="3">
    <source>
        <dbReference type="ARBA" id="ARBA00022729"/>
    </source>
</evidence>
<proteinExistence type="predicted"/>
<dbReference type="InterPro" id="IPR014853">
    <property type="entry name" value="VWF/SSPO/ZAN-like_Cys-rich_dom"/>
</dbReference>
<dbReference type="Pfam" id="PF00093">
    <property type="entry name" value="VWC"/>
    <property type="match status" value="3"/>
</dbReference>
<keyword evidence="3" id="KW-0732">Signal</keyword>
<dbReference type="InterPro" id="IPR052424">
    <property type="entry name" value="Kielin_Chordin-BMP_Reg"/>
</dbReference>
<comment type="caution">
    <text evidence="8">The sequence shown here is derived from an EMBL/GenBank/DDBJ whole genome shotgun (WGS) entry which is preliminary data.</text>
</comment>
<name>A0A423SVS3_PENVA</name>
<dbReference type="InterPro" id="IPR001846">
    <property type="entry name" value="VWF_type-D"/>
</dbReference>
<dbReference type="Gene3D" id="6.20.200.20">
    <property type="match status" value="4"/>
</dbReference>
<dbReference type="Pfam" id="PF01826">
    <property type="entry name" value="TIL"/>
    <property type="match status" value="1"/>
</dbReference>
<sequence length="614" mass="67812">MTLRSECCQECKGCVHHGTTYKHGSMWSDGCQHYECQSGVLTVSHKHCHVPCYTPLPPLGSGCCPRCEGCWLEGRRVPEGEVVTSKIDPCVRCVCFDGKLTCEKRSCPVLSCPETRQVLSHDGCCMTCRGSRPMITPPGGRCFLTGYLYMSGAERSVDPCTTCTCSEGFITCERRTCPVLNCSQEFQVTHENECCPSCSAAAQLESVCHEFGTIYRDGDTWQLDKCTSCSCDDGKVTCHVLPCEYYNKPCPPGYRRVESDSECCPRCEKAPGVCVVFGDPHYRTFDGLLFNFQGACKYWLAKTCKGQDFSLKVINDARRSSHFSWTKSLSFKVPGAKVTLGQNLRVKINGKKTKPPYTMPGVLQLTLVGQAVSITTPKGINVLWDGGSYVEVEVPVALRGRTCGLCGNFNGNATDDLTTKDGRRVATADLMALSWATGRARICSRRMKAQQEAQNKSLGTTRSQRLTCPVSRSKALGRCSLLNSTSFQPCHATNAVDKYYESCILDMCECRPGRRCECDTLQAYARVCQRLGTPVLDWRNQSKCGGLECPRGAEYMECAPPCRATCSNPTPNPNCYKLKCRAGCYCPPPSVLHRGACIPVEECPKRGKKRHRNR</sequence>
<keyword evidence="5" id="KW-1015">Disulfide bond</keyword>
<evidence type="ECO:0000259" key="7">
    <source>
        <dbReference type="PROSITE" id="PS51233"/>
    </source>
</evidence>
<dbReference type="SUPFAM" id="SSF57567">
    <property type="entry name" value="Serine protease inhibitors"/>
    <property type="match status" value="1"/>
</dbReference>
<dbReference type="SMART" id="SM00214">
    <property type="entry name" value="VWC"/>
    <property type="match status" value="4"/>
</dbReference>
<dbReference type="InterPro" id="IPR002919">
    <property type="entry name" value="TIL_dom"/>
</dbReference>
<dbReference type="Gene3D" id="2.10.25.10">
    <property type="entry name" value="Laminin"/>
    <property type="match status" value="1"/>
</dbReference>
<dbReference type="AlphaFoldDB" id="A0A423SVS3"/>
<evidence type="ECO:0000313" key="8">
    <source>
        <dbReference type="EMBL" id="ROT68302.1"/>
    </source>
</evidence>
<reference evidence="8 9" key="2">
    <citation type="submission" date="2019-01" db="EMBL/GenBank/DDBJ databases">
        <title>The decoding of complex shrimp genome reveals the adaptation for benthos swimmer, frequently molting mechanism and breeding impact on genome.</title>
        <authorList>
            <person name="Sun Y."/>
            <person name="Gao Y."/>
            <person name="Yu Y."/>
        </authorList>
    </citation>
    <scope>NUCLEOTIDE SEQUENCE [LARGE SCALE GENOMIC DNA]</scope>
    <source>
        <tissue evidence="8">Muscle</tissue>
    </source>
</reference>
<accession>A0A423SVS3</accession>
<dbReference type="Pfam" id="PF08742">
    <property type="entry name" value="C8"/>
    <property type="match status" value="1"/>
</dbReference>
<dbReference type="SMART" id="SM00832">
    <property type="entry name" value="C8"/>
    <property type="match status" value="1"/>
</dbReference>
<dbReference type="CDD" id="cd19941">
    <property type="entry name" value="TIL"/>
    <property type="match status" value="1"/>
</dbReference>
<dbReference type="PANTHER" id="PTHR46698">
    <property type="entry name" value="CROSSVEINLESS 2"/>
    <property type="match status" value="1"/>
</dbReference>
<evidence type="ECO:0000256" key="5">
    <source>
        <dbReference type="ARBA" id="ARBA00023157"/>
    </source>
</evidence>
<dbReference type="SUPFAM" id="SSF57603">
    <property type="entry name" value="FnI-like domain"/>
    <property type="match status" value="4"/>
</dbReference>
<dbReference type="OrthoDB" id="6019304at2759"/>
<dbReference type="PROSITE" id="PS01208">
    <property type="entry name" value="VWFC_1"/>
    <property type="match status" value="1"/>
</dbReference>